<dbReference type="GO" id="GO:0000455">
    <property type="term" value="P:enzyme-directed rRNA pseudouridine synthesis"/>
    <property type="evidence" value="ECO:0007669"/>
    <property type="project" value="UniProtKB-ARBA"/>
</dbReference>
<dbReference type="Gene3D" id="3.10.290.10">
    <property type="entry name" value="RNA-binding S4 domain"/>
    <property type="match status" value="1"/>
</dbReference>
<dbReference type="SUPFAM" id="SSF55174">
    <property type="entry name" value="Alpha-L RNA-binding motif"/>
    <property type="match status" value="1"/>
</dbReference>
<dbReference type="SMART" id="SM00363">
    <property type="entry name" value="S4"/>
    <property type="match status" value="1"/>
</dbReference>
<dbReference type="PROSITE" id="PS50889">
    <property type="entry name" value="S4"/>
    <property type="match status" value="1"/>
</dbReference>
<dbReference type="Proteomes" id="UP000070299">
    <property type="component" value="Unassembled WGS sequence"/>
</dbReference>
<protein>
    <recommendedName>
        <fullName evidence="6">Pseudouridine synthase</fullName>
        <ecNumber evidence="6">5.4.99.-</ecNumber>
    </recommendedName>
</protein>
<sequence>MNAPEGTRLNKFIGESGFCSRREADKLIEQGRVTINGLRPELGTKVQVGDKVEVDGNPIAASAENKSDRVYIAYNKPIGITCTTERHIEGNIIDAIGHNERIFPIGRLDKPSEGLILLTSDGDIVNKILRAENAHDKEYVVEVNRPLTEHFIKKMASGVPILNTVTKPCVVTMQSKMVFRMVLTQGLNRQIRRMCEYLDYEVVKLKRTRIMSIRLAGLKSGQWRDLTEDEMLEINTAVADSSKTASN</sequence>
<dbReference type="FunFam" id="3.10.290.10:FF:000003">
    <property type="entry name" value="Pseudouridine synthase"/>
    <property type="match status" value="1"/>
</dbReference>
<comment type="similarity">
    <text evidence="1 6">Belongs to the pseudouridine synthase RsuA family.</text>
</comment>
<accession>A0A136A423</accession>
<evidence type="ECO:0000313" key="9">
    <source>
        <dbReference type="Proteomes" id="UP000070299"/>
    </source>
</evidence>
<evidence type="ECO:0000256" key="5">
    <source>
        <dbReference type="PROSITE-ProRule" id="PRU00182"/>
    </source>
</evidence>
<dbReference type="SUPFAM" id="SSF55120">
    <property type="entry name" value="Pseudouridine synthase"/>
    <property type="match status" value="1"/>
</dbReference>
<dbReference type="EMBL" id="LSNE01000003">
    <property type="protein sequence ID" value="KXI29969.1"/>
    <property type="molecule type" value="Genomic_DNA"/>
</dbReference>
<dbReference type="GO" id="GO:0160138">
    <property type="term" value="F:23S rRNA pseudouridine(2604) synthase activity"/>
    <property type="evidence" value="ECO:0007669"/>
    <property type="project" value="UniProtKB-EC"/>
</dbReference>
<dbReference type="AlphaFoldDB" id="A0A136A423"/>
<dbReference type="NCBIfam" id="NF007784">
    <property type="entry name" value="PRK10475.1"/>
    <property type="match status" value="1"/>
</dbReference>
<dbReference type="NCBIfam" id="TIGR00093">
    <property type="entry name" value="pseudouridine synthase"/>
    <property type="match status" value="1"/>
</dbReference>
<dbReference type="EC" id="5.4.99.-" evidence="6"/>
<dbReference type="InterPro" id="IPR000748">
    <property type="entry name" value="PsdUridine_synth_RsuA/RluB/E/F"/>
</dbReference>
<dbReference type="InterPro" id="IPR006145">
    <property type="entry name" value="PsdUridine_synth_RsuA/RluA"/>
</dbReference>
<dbReference type="GO" id="GO:0003723">
    <property type="term" value="F:RNA binding"/>
    <property type="evidence" value="ECO:0007669"/>
    <property type="project" value="UniProtKB-KW"/>
</dbReference>
<organism evidence="8 9">
    <name type="scientific">Paraglaciecola hydrolytica</name>
    <dbReference type="NCBI Taxonomy" id="1799789"/>
    <lineage>
        <taxon>Bacteria</taxon>
        <taxon>Pseudomonadati</taxon>
        <taxon>Pseudomonadota</taxon>
        <taxon>Gammaproteobacteria</taxon>
        <taxon>Alteromonadales</taxon>
        <taxon>Alteromonadaceae</taxon>
        <taxon>Paraglaciecola</taxon>
    </lineage>
</organism>
<keyword evidence="2 6" id="KW-0413">Isomerase</keyword>
<dbReference type="InterPro" id="IPR036986">
    <property type="entry name" value="S4_RNA-bd_sf"/>
</dbReference>
<evidence type="ECO:0000256" key="6">
    <source>
        <dbReference type="RuleBase" id="RU003887"/>
    </source>
</evidence>
<dbReference type="Pfam" id="PF01479">
    <property type="entry name" value="S4"/>
    <property type="match status" value="1"/>
</dbReference>
<dbReference type="FunFam" id="3.30.70.1560:FF:000002">
    <property type="entry name" value="Pseudouridine synthase"/>
    <property type="match status" value="1"/>
</dbReference>
<evidence type="ECO:0000256" key="2">
    <source>
        <dbReference type="ARBA" id="ARBA00023235"/>
    </source>
</evidence>
<dbReference type="InterPro" id="IPR050343">
    <property type="entry name" value="RsuA_PseudoU_synthase"/>
</dbReference>
<dbReference type="RefSeq" id="WP_068373495.1">
    <property type="nucleotide sequence ID" value="NZ_LSNE01000003.1"/>
</dbReference>
<keyword evidence="9" id="KW-1185">Reference proteome</keyword>
<evidence type="ECO:0000256" key="4">
    <source>
        <dbReference type="ARBA" id="ARBA00036535"/>
    </source>
</evidence>
<dbReference type="PANTHER" id="PTHR47683:SF2">
    <property type="entry name" value="RNA-BINDING S4 DOMAIN-CONTAINING PROTEIN"/>
    <property type="match status" value="1"/>
</dbReference>
<dbReference type="PROSITE" id="PS01149">
    <property type="entry name" value="PSI_RSU"/>
    <property type="match status" value="1"/>
</dbReference>
<keyword evidence="5" id="KW-0694">RNA-binding</keyword>
<name>A0A136A423_9ALTE</name>
<comment type="catalytic activity">
    <reaction evidence="4">
        <text>uridine(2604) in 23S rRNA = pseudouridine(2604) in 23S rRNA</text>
        <dbReference type="Rhea" id="RHEA:38875"/>
        <dbReference type="Rhea" id="RHEA-COMP:10093"/>
        <dbReference type="Rhea" id="RHEA-COMP:10094"/>
        <dbReference type="ChEBI" id="CHEBI:65314"/>
        <dbReference type="ChEBI" id="CHEBI:65315"/>
        <dbReference type="EC" id="5.4.99.21"/>
    </reaction>
</comment>
<gene>
    <name evidence="8" type="ORF">AX660_08125</name>
</gene>
<evidence type="ECO:0000256" key="3">
    <source>
        <dbReference type="ARBA" id="ARBA00036390"/>
    </source>
</evidence>
<evidence type="ECO:0000313" key="8">
    <source>
        <dbReference type="EMBL" id="KXI29969.1"/>
    </source>
</evidence>
<feature type="domain" description="RNA-binding S4" evidence="7">
    <location>
        <begin position="7"/>
        <end position="65"/>
    </location>
</feature>
<dbReference type="InterPro" id="IPR042092">
    <property type="entry name" value="PsdUridine_s_RsuA/RluB/E/F_cat"/>
</dbReference>
<reference evidence="9" key="1">
    <citation type="submission" date="2016-02" db="EMBL/GenBank/DDBJ databases">
        <authorList>
            <person name="Schultz-Johansen M."/>
            <person name="Glaring M.A."/>
            <person name="Bech P.K."/>
            <person name="Stougaard P."/>
        </authorList>
    </citation>
    <scope>NUCLEOTIDE SEQUENCE [LARGE SCALE GENOMIC DNA]</scope>
    <source>
        <strain evidence="9">S66</strain>
    </source>
</reference>
<dbReference type="Gene3D" id="3.30.70.580">
    <property type="entry name" value="Pseudouridine synthase I, catalytic domain, N-terminal subdomain"/>
    <property type="match status" value="1"/>
</dbReference>
<dbReference type="OrthoDB" id="9807213at2"/>
<dbReference type="STRING" id="1799789.AX660_08125"/>
<comment type="caution">
    <text evidence="8">The sequence shown here is derived from an EMBL/GenBank/DDBJ whole genome shotgun (WGS) entry which is preliminary data.</text>
</comment>
<comment type="catalytic activity">
    <reaction evidence="3">
        <text>uridine(35) in tRNA(Tyr) = pseudouridine(35) in tRNA(Tyr)</text>
        <dbReference type="Rhea" id="RHEA:60556"/>
        <dbReference type="Rhea" id="RHEA-COMP:15607"/>
        <dbReference type="Rhea" id="RHEA-COMP:15608"/>
        <dbReference type="ChEBI" id="CHEBI:65314"/>
        <dbReference type="ChEBI" id="CHEBI:65315"/>
    </reaction>
</comment>
<dbReference type="PANTHER" id="PTHR47683">
    <property type="entry name" value="PSEUDOURIDINE SYNTHASE FAMILY PROTEIN-RELATED"/>
    <property type="match status" value="1"/>
</dbReference>
<dbReference type="CDD" id="cd02554">
    <property type="entry name" value="PseudoU_synth_RluF"/>
    <property type="match status" value="1"/>
</dbReference>
<dbReference type="InterPro" id="IPR020103">
    <property type="entry name" value="PsdUridine_synth_cat_dom_sf"/>
</dbReference>
<dbReference type="InterPro" id="IPR020094">
    <property type="entry name" value="TruA/RsuA/RluB/E/F_N"/>
</dbReference>
<dbReference type="InterPro" id="IPR018496">
    <property type="entry name" value="PsdUridine_synth_RsuA/RluB_CS"/>
</dbReference>
<evidence type="ECO:0000259" key="7">
    <source>
        <dbReference type="SMART" id="SM00363"/>
    </source>
</evidence>
<proteinExistence type="inferred from homology"/>
<evidence type="ECO:0000256" key="1">
    <source>
        <dbReference type="ARBA" id="ARBA00008348"/>
    </source>
</evidence>
<dbReference type="Pfam" id="PF00849">
    <property type="entry name" value="PseudoU_synth_2"/>
    <property type="match status" value="1"/>
</dbReference>
<dbReference type="Gene3D" id="3.30.70.1560">
    <property type="entry name" value="Alpha-L RNA-binding motif"/>
    <property type="match status" value="1"/>
</dbReference>
<dbReference type="InterPro" id="IPR002942">
    <property type="entry name" value="S4_RNA-bd"/>
</dbReference>
<dbReference type="CDD" id="cd00165">
    <property type="entry name" value="S4"/>
    <property type="match status" value="1"/>
</dbReference>